<accession>A0A6M5YM71</accession>
<keyword evidence="4 7" id="KW-0812">Transmembrane</keyword>
<dbReference type="GO" id="GO:0009306">
    <property type="term" value="P:protein secretion"/>
    <property type="evidence" value="ECO:0007669"/>
    <property type="project" value="InterPro"/>
</dbReference>
<feature type="transmembrane region" description="Helical" evidence="7">
    <location>
        <begin position="51"/>
        <end position="70"/>
    </location>
</feature>
<dbReference type="Pfam" id="PF01313">
    <property type="entry name" value="Bac_export_3"/>
    <property type="match status" value="1"/>
</dbReference>
<keyword evidence="5 7" id="KW-1133">Transmembrane helix</keyword>
<dbReference type="EMBL" id="CP053452">
    <property type="protein sequence ID" value="QJW94403.1"/>
    <property type="molecule type" value="Genomic_DNA"/>
</dbReference>
<evidence type="ECO:0000256" key="3">
    <source>
        <dbReference type="ARBA" id="ARBA00022475"/>
    </source>
</evidence>
<keyword evidence="3" id="KW-1003">Cell membrane</keyword>
<dbReference type="PIRSF" id="PIRSF004669">
    <property type="entry name" value="FliQ"/>
    <property type="match status" value="1"/>
</dbReference>
<dbReference type="GO" id="GO:0005886">
    <property type="term" value="C:plasma membrane"/>
    <property type="evidence" value="ECO:0007669"/>
    <property type="project" value="UniProtKB-SubCell"/>
</dbReference>
<protein>
    <submittedName>
        <fullName evidence="8">Flagellar biosynthesis protein FliQ</fullName>
    </submittedName>
</protein>
<dbReference type="PANTHER" id="PTHR34040">
    <property type="entry name" value="FLAGELLAR BIOSYNTHETIC PROTEIN FLIQ"/>
    <property type="match status" value="1"/>
</dbReference>
<evidence type="ECO:0000313" key="8">
    <source>
        <dbReference type="EMBL" id="QJW94403.1"/>
    </source>
</evidence>
<evidence type="ECO:0000256" key="1">
    <source>
        <dbReference type="ARBA" id="ARBA00004651"/>
    </source>
</evidence>
<organism evidence="8 9">
    <name type="scientific">Frigoriglobus tundricola</name>
    <dbReference type="NCBI Taxonomy" id="2774151"/>
    <lineage>
        <taxon>Bacteria</taxon>
        <taxon>Pseudomonadati</taxon>
        <taxon>Planctomycetota</taxon>
        <taxon>Planctomycetia</taxon>
        <taxon>Gemmatales</taxon>
        <taxon>Gemmataceae</taxon>
        <taxon>Frigoriglobus</taxon>
    </lineage>
</organism>
<evidence type="ECO:0000313" key="9">
    <source>
        <dbReference type="Proteomes" id="UP000503447"/>
    </source>
</evidence>
<keyword evidence="6 7" id="KW-0472">Membrane</keyword>
<sequence length="89" mass="9537">MSIEMVIRMTQELFLVALLVALPALLVSLVVGLVVSIFQTVTSIQDQTLSYVPRIVLVGLAIVVTLGVSFQQAIAFTRRMIAYAAGVGT</sequence>
<dbReference type="InterPro" id="IPR002191">
    <property type="entry name" value="Bac_export_3"/>
</dbReference>
<proteinExistence type="inferred from homology"/>
<keyword evidence="9" id="KW-1185">Reference proteome</keyword>
<dbReference type="Proteomes" id="UP000503447">
    <property type="component" value="Chromosome"/>
</dbReference>
<comment type="subcellular location">
    <subcellularLocation>
        <location evidence="1">Cell membrane</location>
        <topology evidence="1">Multi-pass membrane protein</topology>
    </subcellularLocation>
</comment>
<dbReference type="AlphaFoldDB" id="A0A6M5YM71"/>
<evidence type="ECO:0000256" key="4">
    <source>
        <dbReference type="ARBA" id="ARBA00022692"/>
    </source>
</evidence>
<dbReference type="KEGG" id="ftj:FTUN_1923"/>
<reference evidence="9" key="1">
    <citation type="submission" date="2020-05" db="EMBL/GenBank/DDBJ databases">
        <title>Frigoriglobus tundricola gen. nov., sp. nov., a psychrotolerant cellulolytic planctomycete of the family Gemmataceae with two divergent copies of 16S rRNA gene.</title>
        <authorList>
            <person name="Kulichevskaya I.S."/>
            <person name="Ivanova A.A."/>
            <person name="Naumoff D.G."/>
            <person name="Beletsky A.V."/>
            <person name="Rijpstra W.I.C."/>
            <person name="Sinninghe Damste J.S."/>
            <person name="Mardanov A.V."/>
            <person name="Ravin N.V."/>
            <person name="Dedysh S.N."/>
        </authorList>
    </citation>
    <scope>NUCLEOTIDE SEQUENCE [LARGE SCALE GENOMIC DNA]</scope>
    <source>
        <strain evidence="9">PL17</strain>
    </source>
</reference>
<evidence type="ECO:0000256" key="6">
    <source>
        <dbReference type="ARBA" id="ARBA00023136"/>
    </source>
</evidence>
<keyword evidence="8" id="KW-0282">Flagellum</keyword>
<keyword evidence="8" id="KW-0966">Cell projection</keyword>
<dbReference type="PANTHER" id="PTHR34040:SF2">
    <property type="entry name" value="FLAGELLAR BIOSYNTHETIC PROTEIN FLIQ"/>
    <property type="match status" value="1"/>
</dbReference>
<dbReference type="RefSeq" id="WP_171470412.1">
    <property type="nucleotide sequence ID" value="NZ_CP053452.2"/>
</dbReference>
<evidence type="ECO:0000256" key="7">
    <source>
        <dbReference type="SAM" id="Phobius"/>
    </source>
</evidence>
<gene>
    <name evidence="8" type="ORF">FTUN_1923</name>
</gene>
<evidence type="ECO:0000256" key="5">
    <source>
        <dbReference type="ARBA" id="ARBA00022989"/>
    </source>
</evidence>
<evidence type="ECO:0000256" key="2">
    <source>
        <dbReference type="ARBA" id="ARBA00006156"/>
    </source>
</evidence>
<name>A0A6M5YM71_9BACT</name>
<comment type="similarity">
    <text evidence="2">Belongs to the FliQ/MopD/SpaQ family.</text>
</comment>
<keyword evidence="8" id="KW-0969">Cilium</keyword>
<dbReference type="PRINTS" id="PR00952">
    <property type="entry name" value="TYPE3IMQPROT"/>
</dbReference>
<feature type="transmembrane region" description="Helical" evidence="7">
    <location>
        <begin position="12"/>
        <end position="39"/>
    </location>
</feature>